<dbReference type="EMBL" id="JARXIC010000007">
    <property type="protein sequence ID" value="MDQ8194018.1"/>
    <property type="molecule type" value="Genomic_DNA"/>
</dbReference>
<dbReference type="InterPro" id="IPR005025">
    <property type="entry name" value="FMN_Rdtase-like_dom"/>
</dbReference>
<evidence type="ECO:0000259" key="1">
    <source>
        <dbReference type="Pfam" id="PF03358"/>
    </source>
</evidence>
<organism evidence="2 3">
    <name type="scientific">Thalassobacterium sedimentorum</name>
    <dbReference type="NCBI Taxonomy" id="3041258"/>
    <lineage>
        <taxon>Bacteria</taxon>
        <taxon>Pseudomonadati</taxon>
        <taxon>Verrucomicrobiota</taxon>
        <taxon>Opitutia</taxon>
        <taxon>Puniceicoccales</taxon>
        <taxon>Coraliomargaritaceae</taxon>
        <taxon>Thalassobacterium</taxon>
    </lineage>
</organism>
<reference evidence="2 3" key="1">
    <citation type="submission" date="2023-04" db="EMBL/GenBank/DDBJ databases">
        <title>A novel bacteria isolated from coastal sediment.</title>
        <authorList>
            <person name="Liu X.-J."/>
            <person name="Du Z.-J."/>
        </authorList>
    </citation>
    <scope>NUCLEOTIDE SEQUENCE [LARGE SCALE GENOMIC DNA]</scope>
    <source>
        <strain evidence="2 3">SDUM461004</strain>
    </source>
</reference>
<dbReference type="RefSeq" id="WP_308984500.1">
    <property type="nucleotide sequence ID" value="NZ_JARXIC010000007.1"/>
</dbReference>
<protein>
    <submittedName>
        <fullName evidence="2">NAD(P)H-dependent oxidoreductase</fullName>
        <ecNumber evidence="2">1.-.-.-</ecNumber>
    </submittedName>
</protein>
<dbReference type="PANTHER" id="PTHR30543:SF21">
    <property type="entry name" value="NAD(P)H-DEPENDENT FMN REDUCTASE LOT6"/>
    <property type="match status" value="1"/>
</dbReference>
<dbReference type="Proteomes" id="UP001243717">
    <property type="component" value="Unassembled WGS sequence"/>
</dbReference>
<sequence length="178" mass="18730">MMPTILAFGASTSAQSINKQLAGYAANAIPDANVKLIDLNDFATPMYSVDEEAVNGIPAAAKAFVAEIEAADAVIVSLAEHNGSYTAAFKNLFDWGTRHKQKVWSDKKMLLLSTSPGGRGGATVLAAAASTFPHLGGDVVATFSLPSFADNFSTTDGIQDEALKKTFARKLAEFRASL</sequence>
<dbReference type="Gene3D" id="3.40.50.360">
    <property type="match status" value="1"/>
</dbReference>
<evidence type="ECO:0000313" key="3">
    <source>
        <dbReference type="Proteomes" id="UP001243717"/>
    </source>
</evidence>
<accession>A0ABU1AK91</accession>
<dbReference type="InterPro" id="IPR050712">
    <property type="entry name" value="NAD(P)H-dep_reductase"/>
</dbReference>
<dbReference type="SUPFAM" id="SSF52218">
    <property type="entry name" value="Flavoproteins"/>
    <property type="match status" value="1"/>
</dbReference>
<dbReference type="InterPro" id="IPR029039">
    <property type="entry name" value="Flavoprotein-like_sf"/>
</dbReference>
<dbReference type="GO" id="GO:0016491">
    <property type="term" value="F:oxidoreductase activity"/>
    <property type="evidence" value="ECO:0007669"/>
    <property type="project" value="UniProtKB-KW"/>
</dbReference>
<name>A0ABU1AK91_9BACT</name>
<feature type="domain" description="NADPH-dependent FMN reductase-like" evidence="1">
    <location>
        <begin position="4"/>
        <end position="142"/>
    </location>
</feature>
<gene>
    <name evidence="2" type="ORF">QEH59_06260</name>
</gene>
<keyword evidence="3" id="KW-1185">Reference proteome</keyword>
<dbReference type="EC" id="1.-.-.-" evidence="2"/>
<dbReference type="PANTHER" id="PTHR30543">
    <property type="entry name" value="CHROMATE REDUCTASE"/>
    <property type="match status" value="1"/>
</dbReference>
<evidence type="ECO:0000313" key="2">
    <source>
        <dbReference type="EMBL" id="MDQ8194018.1"/>
    </source>
</evidence>
<proteinExistence type="predicted"/>
<dbReference type="Pfam" id="PF03358">
    <property type="entry name" value="FMN_red"/>
    <property type="match status" value="1"/>
</dbReference>
<comment type="caution">
    <text evidence="2">The sequence shown here is derived from an EMBL/GenBank/DDBJ whole genome shotgun (WGS) entry which is preliminary data.</text>
</comment>
<keyword evidence="2" id="KW-0560">Oxidoreductase</keyword>